<feature type="domain" description="Periplasmic binding protein" evidence="4">
    <location>
        <begin position="48"/>
        <end position="308"/>
    </location>
</feature>
<evidence type="ECO:0000256" key="2">
    <source>
        <dbReference type="ARBA" id="ARBA00007639"/>
    </source>
</evidence>
<name>A0ABX7FEV7_9RHOB</name>
<gene>
    <name evidence="5" type="ORF">GQA70_19655</name>
</gene>
<dbReference type="Gene3D" id="3.40.50.2300">
    <property type="match status" value="2"/>
</dbReference>
<dbReference type="InterPro" id="IPR006311">
    <property type="entry name" value="TAT_signal"/>
</dbReference>
<dbReference type="PANTHER" id="PTHR46847">
    <property type="entry name" value="D-ALLOSE-BINDING PERIPLASMIC PROTEIN-RELATED"/>
    <property type="match status" value="1"/>
</dbReference>
<dbReference type="Proteomes" id="UP000596387">
    <property type="component" value="Plasmid p-SCP1"/>
</dbReference>
<evidence type="ECO:0000256" key="3">
    <source>
        <dbReference type="ARBA" id="ARBA00022729"/>
    </source>
</evidence>
<reference evidence="5 6" key="1">
    <citation type="submission" date="2019-12" db="EMBL/GenBank/DDBJ databases">
        <title>Complete Genome Sequence of a Quorum-Sensing Bacterium,Rhodobacteraceae bacterium C31, Isolated from a marine microalgae symbiotic bacteria.</title>
        <authorList>
            <person name="Zhang Y."/>
        </authorList>
    </citation>
    <scope>NUCLEOTIDE SEQUENCE [LARGE SCALE GENOMIC DNA]</scope>
    <source>
        <strain evidence="5 6">C31</strain>
        <plasmid evidence="5 6">p-SCP1</plasmid>
    </source>
</reference>
<dbReference type="EMBL" id="CP047167">
    <property type="protein sequence ID" value="QRF68609.1"/>
    <property type="molecule type" value="Genomic_DNA"/>
</dbReference>
<dbReference type="Pfam" id="PF13407">
    <property type="entry name" value="Peripla_BP_4"/>
    <property type="match status" value="1"/>
</dbReference>
<dbReference type="PANTHER" id="PTHR46847:SF1">
    <property type="entry name" value="D-ALLOSE-BINDING PERIPLASMIC PROTEIN-RELATED"/>
    <property type="match status" value="1"/>
</dbReference>
<keyword evidence="3" id="KW-0732">Signal</keyword>
<organism evidence="5 6">
    <name type="scientific">Ponticoccus alexandrii</name>
    <dbReference type="NCBI Taxonomy" id="1943633"/>
    <lineage>
        <taxon>Bacteria</taxon>
        <taxon>Pseudomonadati</taxon>
        <taxon>Pseudomonadota</taxon>
        <taxon>Alphaproteobacteria</taxon>
        <taxon>Rhodobacterales</taxon>
        <taxon>Roseobacteraceae</taxon>
        <taxon>Ponticoccus</taxon>
    </lineage>
</organism>
<keyword evidence="6" id="KW-1185">Reference proteome</keyword>
<keyword evidence="5" id="KW-0614">Plasmid</keyword>
<accession>A0ABX7FEV7</accession>
<dbReference type="CDD" id="cd01536">
    <property type="entry name" value="PBP1_ABC_sugar_binding-like"/>
    <property type="match status" value="1"/>
</dbReference>
<sequence length="371" mass="40418">MNTKTTQTGAVPGAQRSLGRRGFLGASAAAAGLAAAGPLAAQRTPLLGFSNKSLDFYFFRILEEAAKRAAEENGWDFRAVNASFDSTTQLQQWDSLLLQQPVAVIGATVDSQAMTSAVRKANQRKIPTGMVDSLSAGGKVDISVAFDNYQGGVMAANAVIDRLRAKYDGQARGVVLNCYGSLKSDAWRARKEGWDATFAEYPDITVLNRPTEGLLPNMLSVTTNTLAEYPDLDAVHAPSDTPARGVVTALRQQGKWHKVGDENHVIFVTIDGEPVGLEWIRDGYMDVDISQDPIAYSQITVEMLTKYAIEGTTVPLGEYRNDKYFWESGEIVQGETGPRLIIPPFEITPENASDPRHWSNVAVNDWGIPYT</sequence>
<evidence type="ECO:0000259" key="4">
    <source>
        <dbReference type="Pfam" id="PF13407"/>
    </source>
</evidence>
<comment type="similarity">
    <text evidence="2">Belongs to the bacterial solute-binding protein 2 family.</text>
</comment>
<dbReference type="PROSITE" id="PS51318">
    <property type="entry name" value="TAT"/>
    <property type="match status" value="1"/>
</dbReference>
<dbReference type="InterPro" id="IPR028082">
    <property type="entry name" value="Peripla_BP_I"/>
</dbReference>
<geneLocation type="plasmid" evidence="5 6">
    <name>p-SCP1</name>
</geneLocation>
<dbReference type="RefSeq" id="WP_023851637.1">
    <property type="nucleotide sequence ID" value="NZ_CP047167.1"/>
</dbReference>
<evidence type="ECO:0000313" key="5">
    <source>
        <dbReference type="EMBL" id="QRF68609.1"/>
    </source>
</evidence>
<comment type="subcellular location">
    <subcellularLocation>
        <location evidence="1">Cell envelope</location>
    </subcellularLocation>
</comment>
<evidence type="ECO:0000256" key="1">
    <source>
        <dbReference type="ARBA" id="ARBA00004196"/>
    </source>
</evidence>
<protein>
    <submittedName>
        <fullName evidence="5">Substrate-binding domain-containing protein</fullName>
    </submittedName>
</protein>
<dbReference type="InterPro" id="IPR025997">
    <property type="entry name" value="SBP_2_dom"/>
</dbReference>
<dbReference type="SUPFAM" id="SSF53822">
    <property type="entry name" value="Periplasmic binding protein-like I"/>
    <property type="match status" value="1"/>
</dbReference>
<proteinExistence type="inferred from homology"/>
<evidence type="ECO:0000313" key="6">
    <source>
        <dbReference type="Proteomes" id="UP000596387"/>
    </source>
</evidence>